<keyword evidence="4" id="KW-1185">Reference proteome</keyword>
<evidence type="ECO:0000313" key="3">
    <source>
        <dbReference type="EnsemblMetazoa" id="XP_016838800"/>
    </source>
</evidence>
<dbReference type="FunCoup" id="A0A7M7IVU2">
    <property type="interactions" value="13"/>
</dbReference>
<dbReference type="InterPro" id="IPR012464">
    <property type="entry name" value="DUF1676"/>
</dbReference>
<keyword evidence="1" id="KW-0812">Transmembrane</keyword>
<dbReference type="OrthoDB" id="7683472at2759"/>
<reference evidence="3" key="1">
    <citation type="submission" date="2021-01" db="UniProtKB">
        <authorList>
            <consortium name="EnsemblMetazoa"/>
        </authorList>
    </citation>
    <scope>IDENTIFICATION</scope>
</reference>
<dbReference type="OMA" id="RRHRYNM"/>
<dbReference type="EnsemblMetazoa" id="XM_016983311">
    <property type="protein sequence ID" value="XP_016838800"/>
    <property type="gene ID" value="LOC107980819"/>
</dbReference>
<dbReference type="PANTHER" id="PTHR21879:SF8">
    <property type="entry name" value="OSIRIS 23"/>
    <property type="match status" value="1"/>
</dbReference>
<sequence>MSTLLFLAILCGLVARSPSVLAGSQWLAGLKTLLEDCPVKTARLENKGLAFVESLADCARKRALMAIDDILEDDVIPLVSGFELVKFRPEANATVTFNVRNLLNRIREKAYPEDKEISWRERLTSRLSRVLRTHVIKLDFERLMRRSPAANVVTAASSARAVDGRIEPRGRRRRRRQMQMMPIIMMGVLLMGSVLIPMGFQFLAVLGGKALILAKMALMLSSIQGLKKIATNGVNYGLYHTPVPEAWHERSTGYHEIPYSYENVHDSTAGHTQGGYIDSLGTVFARRSAVQPT</sequence>
<protein>
    <submittedName>
        <fullName evidence="3">Uncharacterized protein</fullName>
    </submittedName>
</protein>
<gene>
    <name evidence="3" type="primary">107980819</name>
</gene>
<keyword evidence="1" id="KW-1133">Transmembrane helix</keyword>
<proteinExistence type="predicted"/>
<accession>A0A7M7IVU2</accession>
<feature type="signal peptide" evidence="2">
    <location>
        <begin position="1"/>
        <end position="22"/>
    </location>
</feature>
<organism evidence="3 4">
    <name type="scientific">Nasonia vitripennis</name>
    <name type="common">Parasitic wasp</name>
    <dbReference type="NCBI Taxonomy" id="7425"/>
    <lineage>
        <taxon>Eukaryota</taxon>
        <taxon>Metazoa</taxon>
        <taxon>Ecdysozoa</taxon>
        <taxon>Arthropoda</taxon>
        <taxon>Hexapoda</taxon>
        <taxon>Insecta</taxon>
        <taxon>Pterygota</taxon>
        <taxon>Neoptera</taxon>
        <taxon>Endopterygota</taxon>
        <taxon>Hymenoptera</taxon>
        <taxon>Apocrita</taxon>
        <taxon>Proctotrupomorpha</taxon>
        <taxon>Chalcidoidea</taxon>
        <taxon>Pteromalidae</taxon>
        <taxon>Pteromalinae</taxon>
        <taxon>Nasonia</taxon>
    </lineage>
</organism>
<dbReference type="Proteomes" id="UP000002358">
    <property type="component" value="Chromosome 3"/>
</dbReference>
<name>A0A7M7IVU2_NASVI</name>
<evidence type="ECO:0000256" key="1">
    <source>
        <dbReference type="SAM" id="Phobius"/>
    </source>
</evidence>
<dbReference type="GO" id="GO:0016020">
    <property type="term" value="C:membrane"/>
    <property type="evidence" value="ECO:0007669"/>
    <property type="project" value="TreeGrafter"/>
</dbReference>
<dbReference type="Pfam" id="PF07898">
    <property type="entry name" value="DUF1676"/>
    <property type="match status" value="1"/>
</dbReference>
<dbReference type="PANTHER" id="PTHR21879">
    <property type="entry name" value="FI03362P-RELATED-RELATED"/>
    <property type="match status" value="1"/>
</dbReference>
<evidence type="ECO:0000256" key="2">
    <source>
        <dbReference type="SAM" id="SignalP"/>
    </source>
</evidence>
<dbReference type="AlphaFoldDB" id="A0A7M7IVU2"/>
<dbReference type="InParanoid" id="A0A7M7IVU2"/>
<keyword evidence="2" id="KW-0732">Signal</keyword>
<dbReference type="KEGG" id="nvi:107980819"/>
<keyword evidence="1" id="KW-0472">Membrane</keyword>
<feature type="transmembrane region" description="Helical" evidence="1">
    <location>
        <begin position="183"/>
        <end position="206"/>
    </location>
</feature>
<feature type="chain" id="PRO_5029560839" evidence="2">
    <location>
        <begin position="23"/>
        <end position="293"/>
    </location>
</feature>
<evidence type="ECO:0000313" key="4">
    <source>
        <dbReference type="Proteomes" id="UP000002358"/>
    </source>
</evidence>